<evidence type="ECO:0000256" key="1">
    <source>
        <dbReference type="SAM" id="MobiDB-lite"/>
    </source>
</evidence>
<dbReference type="EMBL" id="FOWC01000010">
    <property type="protein sequence ID" value="SFQ30030.1"/>
    <property type="molecule type" value="Genomic_DNA"/>
</dbReference>
<sequence>MEQPGRGSTIAERLNYLINLRPESEGGPWSDLEIAEGIEAQGLGKISAQTVWRLRTGRADDPKVGTLSIVARFFGVNTGYFTDDDPSESVAEIRYLLAHRDGELLDAMMRMGGLSNSNFQTVNNMIGALSEAERKHGRTGAGDASEGKGTSTE</sequence>
<dbReference type="InterPro" id="IPR001387">
    <property type="entry name" value="Cro/C1-type_HTH"/>
</dbReference>
<evidence type="ECO:0000259" key="2">
    <source>
        <dbReference type="PROSITE" id="PS50943"/>
    </source>
</evidence>
<dbReference type="InterPro" id="IPR010982">
    <property type="entry name" value="Lambda_DNA-bd_dom_sf"/>
</dbReference>
<dbReference type="AlphaFoldDB" id="A0A1I5XDJ4"/>
<dbReference type="SUPFAM" id="SSF47413">
    <property type="entry name" value="lambda repressor-like DNA-binding domains"/>
    <property type="match status" value="1"/>
</dbReference>
<feature type="region of interest" description="Disordered" evidence="1">
    <location>
        <begin position="132"/>
        <end position="153"/>
    </location>
</feature>
<dbReference type="STRING" id="112413.SAMN05421854_110170"/>
<proteinExistence type="predicted"/>
<feature type="domain" description="HTH cro/C1-type" evidence="2">
    <location>
        <begin position="46"/>
        <end position="81"/>
    </location>
</feature>
<dbReference type="Gene3D" id="1.10.260.40">
    <property type="entry name" value="lambda repressor-like DNA-binding domains"/>
    <property type="match status" value="1"/>
</dbReference>
<dbReference type="Proteomes" id="UP000199137">
    <property type="component" value="Unassembled WGS sequence"/>
</dbReference>
<name>A0A1I5XDJ4_9PSEU</name>
<accession>A0A1I5XDJ4</accession>
<organism evidence="3 4">
    <name type="scientific">Amycolatopsis rubida</name>
    <dbReference type="NCBI Taxonomy" id="112413"/>
    <lineage>
        <taxon>Bacteria</taxon>
        <taxon>Bacillati</taxon>
        <taxon>Actinomycetota</taxon>
        <taxon>Actinomycetes</taxon>
        <taxon>Pseudonocardiales</taxon>
        <taxon>Pseudonocardiaceae</taxon>
        <taxon>Amycolatopsis</taxon>
    </lineage>
</organism>
<evidence type="ECO:0000313" key="4">
    <source>
        <dbReference type="Proteomes" id="UP000199137"/>
    </source>
</evidence>
<gene>
    <name evidence="3" type="ORF">SAMN05421854_110170</name>
</gene>
<dbReference type="PROSITE" id="PS50943">
    <property type="entry name" value="HTH_CROC1"/>
    <property type="match status" value="1"/>
</dbReference>
<dbReference type="GO" id="GO:0003677">
    <property type="term" value="F:DNA binding"/>
    <property type="evidence" value="ECO:0007669"/>
    <property type="project" value="InterPro"/>
</dbReference>
<protein>
    <recommendedName>
        <fullName evidence="2">HTH cro/C1-type domain-containing protein</fullName>
    </recommendedName>
</protein>
<reference evidence="3 4" key="1">
    <citation type="submission" date="2016-10" db="EMBL/GenBank/DDBJ databases">
        <authorList>
            <person name="de Groot N.N."/>
        </authorList>
    </citation>
    <scope>NUCLEOTIDE SEQUENCE [LARGE SCALE GENOMIC DNA]</scope>
    <source>
        <strain evidence="3 4">DSM 44637</strain>
    </source>
</reference>
<evidence type="ECO:0000313" key="3">
    <source>
        <dbReference type="EMBL" id="SFQ30030.1"/>
    </source>
</evidence>